<proteinExistence type="predicted"/>
<dbReference type="NCBIfam" id="TIGR00976">
    <property type="entry name" value="CocE_NonD"/>
    <property type="match status" value="1"/>
</dbReference>
<dbReference type="InterPro" id="IPR029058">
    <property type="entry name" value="AB_hydrolase_fold"/>
</dbReference>
<evidence type="ECO:0000256" key="1">
    <source>
        <dbReference type="ARBA" id="ARBA00022801"/>
    </source>
</evidence>
<keyword evidence="1" id="KW-0378">Hydrolase</keyword>
<dbReference type="InterPro" id="IPR008979">
    <property type="entry name" value="Galactose-bd-like_sf"/>
</dbReference>
<dbReference type="InterPro" id="IPR000383">
    <property type="entry name" value="Xaa-Pro-like_dom"/>
</dbReference>
<dbReference type="SUPFAM" id="SSF53474">
    <property type="entry name" value="alpha/beta-Hydrolases"/>
    <property type="match status" value="1"/>
</dbReference>
<evidence type="ECO:0000259" key="3">
    <source>
        <dbReference type="SMART" id="SM00939"/>
    </source>
</evidence>
<dbReference type="Gene3D" id="3.40.50.1820">
    <property type="entry name" value="alpha/beta hydrolase"/>
    <property type="match status" value="1"/>
</dbReference>
<dbReference type="GO" id="GO:0008239">
    <property type="term" value="F:dipeptidyl-peptidase activity"/>
    <property type="evidence" value="ECO:0007669"/>
    <property type="project" value="InterPro"/>
</dbReference>
<dbReference type="SMART" id="SM00939">
    <property type="entry name" value="PepX_C"/>
    <property type="match status" value="1"/>
</dbReference>
<feature type="signal peptide" evidence="2">
    <location>
        <begin position="1"/>
        <end position="44"/>
    </location>
</feature>
<gene>
    <name evidence="4" type="ORF">XAP7430_1090035</name>
</gene>
<dbReference type="InterPro" id="IPR005674">
    <property type="entry name" value="CocE/Ser_esterase"/>
</dbReference>
<feature type="domain" description="Xaa-Pro dipeptidyl-peptidase C-terminal" evidence="3">
    <location>
        <begin position="391"/>
        <end position="655"/>
    </location>
</feature>
<dbReference type="Pfam" id="PF02129">
    <property type="entry name" value="Peptidase_S15"/>
    <property type="match status" value="1"/>
</dbReference>
<evidence type="ECO:0000313" key="5">
    <source>
        <dbReference type="Proteomes" id="UP000234166"/>
    </source>
</evidence>
<comment type="caution">
    <text evidence="4">The sequence shown here is derived from an EMBL/GenBank/DDBJ whole genome shotgun (WGS) entry which is preliminary data.</text>
</comment>
<accession>A0AB38DUI4</accession>
<dbReference type="Gene3D" id="2.60.120.260">
    <property type="entry name" value="Galactose-binding domain-like"/>
    <property type="match status" value="1"/>
</dbReference>
<sequence length="659" mass="72972">MPTLLQLFTLPTVAAGDSMRRLAACLLATAIAAAIAAATGSAWAQTSPMTPDITGKPFVAADASNDYIKREVMIPMRDGVKLHTVIVLPKGARNAPIVLTRTPYDASGRTERLASPHMKDLLSAGDDVFVEGGYIRVFQDVRGKYGSEGDYVMTRPLRGPLNSSEVDHATDAWDTIDWLVKNVKESNGKVGMIGSSYEGFTVVMALTNPHPALKVAVPESPMIDGWMGDDWFNYGAFRQVNFDYFTGQLSKRGKGAGIARQGHDDYSNFLQAGSAGDFAKAAGLEQLPWWHKLTEHAAYDAFWQEQALDKVMARTPLKVPTMWLQGLWDQEDMWGAIHSYAAMEPRDKGNTLNYLVMGPWRHSQVNYDGSALGALNFEGDTARQFRAEVLRPFLDQYLVDGAPKADTPPVFIYNTGENHWDRLKAWPRSCDKGCASSSKPLYLQAGGKLSFRQPVAGQAGFEEYVSDPAKPVPFVPRPVDFADRAMWTTWLVHDQRFVDGRPDVLTFVTEPLTEPLQIAGAPEVHLQASTSGSDSDWVVKLIDVYPEEMASNPKMGGYELPVSLAIFRGRYRESFSTPRPLASNQPLAFQFGLPTANHTFQPGHRVMVQVQSSLFPLYDRNPQAYVPNIFFAKPGDYQKATQRVYVSPEQASYITLPVR</sequence>
<dbReference type="Gene3D" id="1.10.3020.10">
    <property type="entry name" value="alpha-amino acid ester hydrolase ( Helical cap domain)"/>
    <property type="match status" value="1"/>
</dbReference>
<organism evidence="4 5">
    <name type="scientific">Xanthomonas campestris pv. phaseoli</name>
    <dbReference type="NCBI Taxonomy" id="317013"/>
    <lineage>
        <taxon>Bacteria</taxon>
        <taxon>Pseudomonadati</taxon>
        <taxon>Pseudomonadota</taxon>
        <taxon>Gammaproteobacteria</taxon>
        <taxon>Lysobacterales</taxon>
        <taxon>Lysobacteraceae</taxon>
        <taxon>Xanthomonas</taxon>
    </lineage>
</organism>
<dbReference type="PANTHER" id="PTHR43056">
    <property type="entry name" value="PEPTIDASE S9 PROLYL OLIGOPEPTIDASE"/>
    <property type="match status" value="1"/>
</dbReference>
<dbReference type="AlphaFoldDB" id="A0AB38DUI4"/>
<evidence type="ECO:0000313" key="4">
    <source>
        <dbReference type="EMBL" id="SON78814.1"/>
    </source>
</evidence>
<dbReference type="Pfam" id="PF08530">
    <property type="entry name" value="PepX_C"/>
    <property type="match status" value="1"/>
</dbReference>
<reference evidence="4 5" key="1">
    <citation type="submission" date="2017-10" db="EMBL/GenBank/DDBJ databases">
        <authorList>
            <person name="Regsiter A."/>
            <person name="William W."/>
        </authorList>
    </citation>
    <scope>NUCLEOTIDE SEQUENCE [LARGE SCALE GENOMIC DNA]</scope>
    <source>
        <strain evidence="4 5">CFBP7430</strain>
    </source>
</reference>
<keyword evidence="2" id="KW-0732">Signal</keyword>
<dbReference type="SUPFAM" id="SSF49785">
    <property type="entry name" value="Galactose-binding domain-like"/>
    <property type="match status" value="1"/>
</dbReference>
<name>A0AB38DUI4_XANCH</name>
<dbReference type="InterPro" id="IPR013736">
    <property type="entry name" value="Xaa-Pro_dipept_C"/>
</dbReference>
<feature type="chain" id="PRO_5044256704" evidence="2">
    <location>
        <begin position="45"/>
        <end position="659"/>
    </location>
</feature>
<protein>
    <submittedName>
        <fullName evidence="4">Acyl esterase</fullName>
    </submittedName>
</protein>
<dbReference type="PANTHER" id="PTHR43056:SF10">
    <property type="entry name" value="COCE_NOND FAMILY, PUTATIVE (AFU_ORTHOLOGUE AFUA_7G00600)-RELATED"/>
    <property type="match status" value="1"/>
</dbReference>
<dbReference type="EMBL" id="OCYS01000012">
    <property type="protein sequence ID" value="SON78814.1"/>
    <property type="molecule type" value="Genomic_DNA"/>
</dbReference>
<dbReference type="InterPro" id="IPR050585">
    <property type="entry name" value="Xaa-Pro_dipeptidyl-ppase/CocE"/>
</dbReference>
<dbReference type="Proteomes" id="UP000234166">
    <property type="component" value="Unassembled WGS sequence"/>
</dbReference>
<evidence type="ECO:0000256" key="2">
    <source>
        <dbReference type="SAM" id="SignalP"/>
    </source>
</evidence>